<evidence type="ECO:0000256" key="2">
    <source>
        <dbReference type="SAM" id="MobiDB-lite"/>
    </source>
</evidence>
<dbReference type="AlphaFoldDB" id="A0A426YBQ6"/>
<dbReference type="InterPro" id="IPR011600">
    <property type="entry name" value="Pept_C14_caspase"/>
</dbReference>
<evidence type="ECO:0000259" key="3">
    <source>
        <dbReference type="Pfam" id="PF00656"/>
    </source>
</evidence>
<dbReference type="InterPro" id="IPR050452">
    <property type="entry name" value="Metacaspase"/>
</dbReference>
<dbReference type="GO" id="GO:0005737">
    <property type="term" value="C:cytoplasm"/>
    <property type="evidence" value="ECO:0007669"/>
    <property type="project" value="TreeGrafter"/>
</dbReference>
<evidence type="ECO:0000313" key="4">
    <source>
        <dbReference type="EMBL" id="RRT49159.1"/>
    </source>
</evidence>
<comment type="similarity">
    <text evidence="1">Belongs to the peptidase C14B family.</text>
</comment>
<proteinExistence type="inferred from homology"/>
<accession>A0A426YBQ6</accession>
<feature type="domain" description="Peptidase C14 caspase" evidence="3">
    <location>
        <begin position="85"/>
        <end position="483"/>
    </location>
</feature>
<name>A0A426YBQ6_ENSVE</name>
<dbReference type="Proteomes" id="UP000287651">
    <property type="component" value="Unassembled WGS sequence"/>
</dbReference>
<feature type="compositionally biased region" description="Acidic residues" evidence="2">
    <location>
        <begin position="386"/>
        <end position="396"/>
    </location>
</feature>
<evidence type="ECO:0000313" key="5">
    <source>
        <dbReference type="Proteomes" id="UP000287651"/>
    </source>
</evidence>
<comment type="caution">
    <text evidence="4">The sequence shown here is derived from an EMBL/GenBank/DDBJ whole genome shotgun (WGS) entry which is preliminary data.</text>
</comment>
<dbReference type="GO" id="GO:0006508">
    <property type="term" value="P:proteolysis"/>
    <property type="evidence" value="ECO:0007669"/>
    <property type="project" value="InterPro"/>
</dbReference>
<dbReference type="Gene3D" id="3.40.50.12660">
    <property type="match status" value="2"/>
</dbReference>
<feature type="region of interest" description="Disordered" evidence="2">
    <location>
        <begin position="43"/>
        <end position="82"/>
    </location>
</feature>
<feature type="compositionally biased region" description="Basic residues" evidence="2">
    <location>
        <begin position="43"/>
        <end position="53"/>
    </location>
</feature>
<dbReference type="GO" id="GO:0004197">
    <property type="term" value="F:cysteine-type endopeptidase activity"/>
    <property type="evidence" value="ECO:0007669"/>
    <property type="project" value="InterPro"/>
</dbReference>
<dbReference type="PANTHER" id="PTHR48104:SF30">
    <property type="entry name" value="METACASPASE-1"/>
    <property type="match status" value="1"/>
</dbReference>
<dbReference type="EMBL" id="AMZH03013500">
    <property type="protein sequence ID" value="RRT49159.1"/>
    <property type="molecule type" value="Genomic_DNA"/>
</dbReference>
<reference evidence="4 5" key="1">
    <citation type="journal article" date="2014" name="Agronomy (Basel)">
        <title>A Draft Genome Sequence for Ensete ventricosum, the Drought-Tolerant Tree Against Hunger.</title>
        <authorList>
            <person name="Harrison J."/>
            <person name="Moore K.A."/>
            <person name="Paszkiewicz K."/>
            <person name="Jones T."/>
            <person name="Grant M."/>
            <person name="Ambacheew D."/>
            <person name="Muzemil S."/>
            <person name="Studholme D.J."/>
        </authorList>
    </citation>
    <scope>NUCLEOTIDE SEQUENCE [LARGE SCALE GENOMIC DNA]</scope>
</reference>
<feature type="region of interest" description="Disordered" evidence="2">
    <location>
        <begin position="386"/>
        <end position="437"/>
    </location>
</feature>
<gene>
    <name evidence="4" type="ORF">B296_00043955</name>
</gene>
<protein>
    <recommendedName>
        <fullName evidence="3">Peptidase C14 caspase domain-containing protein</fullName>
    </recommendedName>
</protein>
<feature type="compositionally biased region" description="Polar residues" evidence="2">
    <location>
        <begin position="418"/>
        <end position="427"/>
    </location>
</feature>
<dbReference type="PANTHER" id="PTHR48104">
    <property type="entry name" value="METACASPASE-4"/>
    <property type="match status" value="1"/>
</dbReference>
<sequence length="495" mass="55110">MFQLPPKTSLIGNTSGYTLLVRWVQTTSNCLPPRIIEVKHNKHLSHRHNRPHHNQAVPPQARRRPHPPAPSQTRSHSKEEKMATKRAVLVGCNYPGTKAELKGCINDVNRMRQSLVERFGFAEENITVLIDTDSSYTQPTGANIRRAISDLVASAQPGDYIFFHYSGHGTRLPAETGDDDDTGYDECIVPCDMNLITDDDFREFVNKVPQGCRLTIVSDSCHSGGLIDKAKEQIGESTKSPDQDGSRSGFGFRSFLKETVHEAFESRGIHLPHEGHRHHEVIHDAEREYRERGGQGYFKNRSLPLSTFIELLKQKTGKEDVDVGKIRPTLFEVFGEDASPKVKKFMKFILHKLHRHGEGGDGGEGSSLMSIVGGLAHEFLMQKLDDEEEEEEEEVRPEEVYASAGRKGREDNGILISGCQSDQTSADANPPGGQGGAYGALSNAIQTILREADGEVSNRKLVLRARKMLEKQGFTQRPGLYCSDDHVDAAFICEE</sequence>
<dbReference type="Pfam" id="PF00656">
    <property type="entry name" value="Peptidase_C14"/>
    <property type="match status" value="1"/>
</dbReference>
<evidence type="ECO:0000256" key="1">
    <source>
        <dbReference type="ARBA" id="ARBA00009005"/>
    </source>
</evidence>
<organism evidence="4 5">
    <name type="scientific">Ensete ventricosum</name>
    <name type="common">Abyssinian banana</name>
    <name type="synonym">Musa ensete</name>
    <dbReference type="NCBI Taxonomy" id="4639"/>
    <lineage>
        <taxon>Eukaryota</taxon>
        <taxon>Viridiplantae</taxon>
        <taxon>Streptophyta</taxon>
        <taxon>Embryophyta</taxon>
        <taxon>Tracheophyta</taxon>
        <taxon>Spermatophyta</taxon>
        <taxon>Magnoliopsida</taxon>
        <taxon>Liliopsida</taxon>
        <taxon>Zingiberales</taxon>
        <taxon>Musaceae</taxon>
        <taxon>Ensete</taxon>
    </lineage>
</organism>